<dbReference type="EMBL" id="JAWDJT010000010">
    <property type="protein sequence ID" value="MDU0371819.1"/>
    <property type="molecule type" value="Genomic_DNA"/>
</dbReference>
<reference evidence="2 3" key="1">
    <citation type="submission" date="2023-10" db="EMBL/GenBank/DDBJ databases">
        <title>Hymenobacter endophyticus sp. nov., an isolate from the leaf tissues of wheat.</title>
        <authorList>
            <person name="Dai Y."/>
        </authorList>
    </citation>
    <scope>NUCLEOTIDE SEQUENCE [LARGE SCALE GENOMIC DNA]</scope>
    <source>
        <strain evidence="2 3">ZK17L-C2</strain>
    </source>
</reference>
<proteinExistence type="predicted"/>
<sequence length="452" mass="53031">MRRIVLCWLSLLLGLLPSLVQGQNMPGTILIEDNSFDKWCGTFNYRYEVTIRRNTFWLYRTWWEEGDKIRQRRKRLRQIPRQLVQELVNEVQTPYPTLQPADLGYGYSADLAQQLLKQCLTYRPAWNPSQTAVVEAAVVRPEYLLRAVNRAILRQGYTLLHSSGTTRFQLTLCYPDRRVRVLASRNYLGLPWRDDQNRLNYSVRIAPLLVRLLPAAQSSNYARFQPQNLVPRLARQLYDDQCQKQVEALTWENFRPEFNKLRQRFRVSRIRESISSNWQWNFENRLEFEARDTTMPAGVCLGVALTIQNGQLFPPDSVLRRADYYLQQLRQLPFLLEFLAADTTRKLTVSFNNTASVSTKISEEQRLPVYRPYAFLPGASADYLYRCVSFELTDEQDRTSRWVFTPEQGLILHWYNGNGAYRYTRQELDGPKATSGSTCCRLDQYGQLLPRY</sequence>
<accession>A0ABU3TKC0</accession>
<evidence type="ECO:0000313" key="2">
    <source>
        <dbReference type="EMBL" id="MDU0371819.1"/>
    </source>
</evidence>
<name>A0ABU3TKC0_9BACT</name>
<evidence type="ECO:0000313" key="3">
    <source>
        <dbReference type="Proteomes" id="UP001250698"/>
    </source>
</evidence>
<evidence type="ECO:0008006" key="4">
    <source>
        <dbReference type="Google" id="ProtNLM"/>
    </source>
</evidence>
<comment type="caution">
    <text evidence="2">The sequence shown here is derived from an EMBL/GenBank/DDBJ whole genome shotgun (WGS) entry which is preliminary data.</text>
</comment>
<dbReference type="Proteomes" id="UP001250698">
    <property type="component" value="Unassembled WGS sequence"/>
</dbReference>
<feature type="chain" id="PRO_5045646924" description="DUF3857 domain-containing protein" evidence="1">
    <location>
        <begin position="23"/>
        <end position="452"/>
    </location>
</feature>
<keyword evidence="1" id="KW-0732">Signal</keyword>
<evidence type="ECO:0000256" key="1">
    <source>
        <dbReference type="SAM" id="SignalP"/>
    </source>
</evidence>
<feature type="signal peptide" evidence="1">
    <location>
        <begin position="1"/>
        <end position="22"/>
    </location>
</feature>
<dbReference type="RefSeq" id="WP_315999278.1">
    <property type="nucleotide sequence ID" value="NZ_JAWDJT010000010.1"/>
</dbReference>
<gene>
    <name evidence="2" type="ORF">ROI90_15550</name>
</gene>
<protein>
    <recommendedName>
        <fullName evidence="4">DUF3857 domain-containing protein</fullName>
    </recommendedName>
</protein>
<keyword evidence="3" id="KW-1185">Reference proteome</keyword>
<organism evidence="2 3">
    <name type="scientific">Hymenobacter endophyticus</name>
    <dbReference type="NCBI Taxonomy" id="3076335"/>
    <lineage>
        <taxon>Bacteria</taxon>
        <taxon>Pseudomonadati</taxon>
        <taxon>Bacteroidota</taxon>
        <taxon>Cytophagia</taxon>
        <taxon>Cytophagales</taxon>
        <taxon>Hymenobacteraceae</taxon>
        <taxon>Hymenobacter</taxon>
    </lineage>
</organism>